<dbReference type="GO" id="GO:0043023">
    <property type="term" value="F:ribosomal large subunit binding"/>
    <property type="evidence" value="ECO:0007669"/>
    <property type="project" value="TreeGrafter"/>
</dbReference>
<evidence type="ECO:0000313" key="4">
    <source>
        <dbReference type="Proteomes" id="UP001209878"/>
    </source>
</evidence>
<reference evidence="3" key="1">
    <citation type="journal article" date="2023" name="Mol. Biol. Evol.">
        <title>Third-Generation Sequencing Reveals the Adaptive Role of the Epigenome in Three Deep-Sea Polychaetes.</title>
        <authorList>
            <person name="Perez M."/>
            <person name="Aroh O."/>
            <person name="Sun Y."/>
            <person name="Lan Y."/>
            <person name="Juniper S.K."/>
            <person name="Young C.R."/>
            <person name="Angers B."/>
            <person name="Qian P.Y."/>
        </authorList>
    </citation>
    <scope>NUCLEOTIDE SEQUENCE</scope>
    <source>
        <strain evidence="3">R07B-5</strain>
    </source>
</reference>
<evidence type="ECO:0000256" key="1">
    <source>
        <dbReference type="ARBA" id="ARBA00020581"/>
    </source>
</evidence>
<name>A0AAD9KZ41_RIDPI</name>
<dbReference type="GO" id="GO:0006412">
    <property type="term" value="P:translation"/>
    <property type="evidence" value="ECO:0007669"/>
    <property type="project" value="InterPro"/>
</dbReference>
<dbReference type="InterPro" id="IPR002661">
    <property type="entry name" value="Ribosome_recyc_fac"/>
</dbReference>
<comment type="caution">
    <text evidence="3">The sequence shown here is derived from an EMBL/GenBank/DDBJ whole genome shotgun (WGS) entry which is preliminary data.</text>
</comment>
<dbReference type="InterPro" id="IPR036191">
    <property type="entry name" value="RRF_sf"/>
</dbReference>
<dbReference type="PANTHER" id="PTHR20982:SF3">
    <property type="entry name" value="MITOCHONDRIAL RIBOSOME RECYCLING FACTOR PSEUDO 1"/>
    <property type="match status" value="1"/>
</dbReference>
<accession>A0AAD9KZ41</accession>
<dbReference type="Gene3D" id="3.30.1360.40">
    <property type="match status" value="1"/>
</dbReference>
<dbReference type="PANTHER" id="PTHR20982">
    <property type="entry name" value="RIBOSOME RECYCLING FACTOR"/>
    <property type="match status" value="1"/>
</dbReference>
<keyword evidence="4" id="KW-1185">Reference proteome</keyword>
<evidence type="ECO:0000313" key="3">
    <source>
        <dbReference type="EMBL" id="KAK2180051.1"/>
    </source>
</evidence>
<dbReference type="EMBL" id="JAODUO010000460">
    <property type="protein sequence ID" value="KAK2180051.1"/>
    <property type="molecule type" value="Genomic_DNA"/>
</dbReference>
<sequence>MKSEMDMALEHMKQAYFTQLTIRNTSGAFDNLAVETEDGKFPLLQLGQVLQKSPQLVVIKMASSPKRTVIVTPVSHCGIHTHVHTLQLLRKKIRQCVWSKVQQHSMPCLKSVITAWHFLGAISILAH</sequence>
<dbReference type="Proteomes" id="UP001209878">
    <property type="component" value="Unassembled WGS sequence"/>
</dbReference>
<proteinExistence type="predicted"/>
<dbReference type="SUPFAM" id="SSF55194">
    <property type="entry name" value="Ribosome recycling factor, RRF"/>
    <property type="match status" value="1"/>
</dbReference>
<dbReference type="GO" id="GO:0005739">
    <property type="term" value="C:mitochondrion"/>
    <property type="evidence" value="ECO:0007669"/>
    <property type="project" value="TreeGrafter"/>
</dbReference>
<dbReference type="AlphaFoldDB" id="A0AAD9KZ41"/>
<evidence type="ECO:0000256" key="2">
    <source>
        <dbReference type="ARBA" id="ARBA00033107"/>
    </source>
</evidence>
<protein>
    <recommendedName>
        <fullName evidence="1">Ribosome-recycling factor, mitochondrial</fullName>
    </recommendedName>
    <alternativeName>
        <fullName evidence="2">Ribosome-releasing factor, mitochondrial</fullName>
    </alternativeName>
</protein>
<gene>
    <name evidence="3" type="ORF">NP493_460g04003</name>
</gene>
<organism evidence="3 4">
    <name type="scientific">Ridgeia piscesae</name>
    <name type="common">Tubeworm</name>
    <dbReference type="NCBI Taxonomy" id="27915"/>
    <lineage>
        <taxon>Eukaryota</taxon>
        <taxon>Metazoa</taxon>
        <taxon>Spiralia</taxon>
        <taxon>Lophotrochozoa</taxon>
        <taxon>Annelida</taxon>
        <taxon>Polychaeta</taxon>
        <taxon>Sedentaria</taxon>
        <taxon>Canalipalpata</taxon>
        <taxon>Sabellida</taxon>
        <taxon>Siboglinidae</taxon>
        <taxon>Ridgeia</taxon>
    </lineage>
</organism>